<name>A0A2N7QF17_9BACT</name>
<dbReference type="Gene3D" id="1.10.10.10">
    <property type="entry name" value="Winged helix-like DNA-binding domain superfamily/Winged helix DNA-binding domain"/>
    <property type="match status" value="1"/>
</dbReference>
<dbReference type="PROSITE" id="PS50987">
    <property type="entry name" value="HTH_ARSR_2"/>
    <property type="match status" value="1"/>
</dbReference>
<dbReference type="InterPro" id="IPR001845">
    <property type="entry name" value="HTH_ArsR_DNA-bd_dom"/>
</dbReference>
<dbReference type="InterPro" id="IPR011991">
    <property type="entry name" value="ArsR-like_HTH"/>
</dbReference>
<evidence type="ECO:0000256" key="2">
    <source>
        <dbReference type="ARBA" id="ARBA00023125"/>
    </source>
</evidence>
<keyword evidence="2" id="KW-0238">DNA-binding</keyword>
<evidence type="ECO:0000259" key="4">
    <source>
        <dbReference type="PROSITE" id="PS50987"/>
    </source>
</evidence>
<dbReference type="NCBIfam" id="NF033788">
    <property type="entry name" value="HTH_metalloreg"/>
    <property type="match status" value="1"/>
</dbReference>
<gene>
    <name evidence="5" type="ORF">C0169_03485</name>
</gene>
<keyword evidence="1" id="KW-0805">Transcription regulation</keyword>
<evidence type="ECO:0000256" key="3">
    <source>
        <dbReference type="ARBA" id="ARBA00023163"/>
    </source>
</evidence>
<feature type="domain" description="HTH arsR-type" evidence="4">
    <location>
        <begin position="1"/>
        <end position="94"/>
    </location>
</feature>
<keyword evidence="3" id="KW-0804">Transcription</keyword>
<dbReference type="PRINTS" id="PR00778">
    <property type="entry name" value="HTHARSR"/>
</dbReference>
<evidence type="ECO:0000313" key="5">
    <source>
        <dbReference type="EMBL" id="PMP97291.1"/>
    </source>
</evidence>
<dbReference type="PANTHER" id="PTHR43132:SF2">
    <property type="entry name" value="ARSENICAL RESISTANCE OPERON REPRESSOR ARSR-RELATED"/>
    <property type="match status" value="1"/>
</dbReference>
<dbReference type="InterPro" id="IPR036388">
    <property type="entry name" value="WH-like_DNA-bd_sf"/>
</dbReference>
<comment type="caution">
    <text evidence="5">The sequence shown here is derived from an EMBL/GenBank/DDBJ whole genome shotgun (WGS) entry which is preliminary data.</text>
</comment>
<evidence type="ECO:0000313" key="6">
    <source>
        <dbReference type="Proteomes" id="UP000235619"/>
    </source>
</evidence>
<evidence type="ECO:0000256" key="1">
    <source>
        <dbReference type="ARBA" id="ARBA00023015"/>
    </source>
</evidence>
<organism evidence="5 6">
    <name type="scientific">Thermodesulfobacterium geofontis</name>
    <dbReference type="NCBI Taxonomy" id="1295609"/>
    <lineage>
        <taxon>Bacteria</taxon>
        <taxon>Pseudomonadati</taxon>
        <taxon>Thermodesulfobacteriota</taxon>
        <taxon>Thermodesulfobacteria</taxon>
        <taxon>Thermodesulfobacteriales</taxon>
        <taxon>Thermodesulfobacteriaceae</taxon>
        <taxon>Thermodesulfobacterium</taxon>
    </lineage>
</organism>
<dbReference type="Proteomes" id="UP000235619">
    <property type="component" value="Unassembled WGS sequence"/>
</dbReference>
<sequence length="117" mass="13552">MDLKDLTKIFKALSDETRLKILKILEKGETCVCEMVALLNINQPGVSFHISVLKEAGLIKSRKEGNRIFYSLDESDLFKRFLILSVLEKLKIAEEENLNKYMEISKKNLKVEEIFDD</sequence>
<reference evidence="5 6" key="1">
    <citation type="submission" date="2018-01" db="EMBL/GenBank/DDBJ databases">
        <title>Metagenomic assembled genomes from two thermal pools in the Uzon Caldera, Kamchatka, Russia.</title>
        <authorList>
            <person name="Wilkins L."/>
            <person name="Ettinger C."/>
        </authorList>
    </citation>
    <scope>NUCLEOTIDE SEQUENCE [LARGE SCALE GENOMIC DNA]</scope>
    <source>
        <strain evidence="5">ARK-04</strain>
    </source>
</reference>
<dbReference type="InterPro" id="IPR051011">
    <property type="entry name" value="Metal_resp_trans_reg"/>
</dbReference>
<dbReference type="SUPFAM" id="SSF46785">
    <property type="entry name" value="Winged helix' DNA-binding domain"/>
    <property type="match status" value="1"/>
</dbReference>
<accession>A0A2N7QF17</accession>
<dbReference type="GO" id="GO:0003677">
    <property type="term" value="F:DNA binding"/>
    <property type="evidence" value="ECO:0007669"/>
    <property type="project" value="UniProtKB-KW"/>
</dbReference>
<dbReference type="EMBL" id="PNJD01000208">
    <property type="protein sequence ID" value="PMP97291.1"/>
    <property type="molecule type" value="Genomic_DNA"/>
</dbReference>
<dbReference type="SMART" id="SM00418">
    <property type="entry name" value="HTH_ARSR"/>
    <property type="match status" value="1"/>
</dbReference>
<proteinExistence type="predicted"/>
<dbReference type="CDD" id="cd00090">
    <property type="entry name" value="HTH_ARSR"/>
    <property type="match status" value="1"/>
</dbReference>
<dbReference type="PANTHER" id="PTHR43132">
    <property type="entry name" value="ARSENICAL RESISTANCE OPERON REPRESSOR ARSR-RELATED"/>
    <property type="match status" value="1"/>
</dbReference>
<dbReference type="InterPro" id="IPR036390">
    <property type="entry name" value="WH_DNA-bd_sf"/>
</dbReference>
<dbReference type="GO" id="GO:0003700">
    <property type="term" value="F:DNA-binding transcription factor activity"/>
    <property type="evidence" value="ECO:0007669"/>
    <property type="project" value="InterPro"/>
</dbReference>
<dbReference type="Pfam" id="PF01022">
    <property type="entry name" value="HTH_5"/>
    <property type="match status" value="1"/>
</dbReference>
<dbReference type="AlphaFoldDB" id="A0A2N7QF17"/>
<protein>
    <submittedName>
        <fullName evidence="5">ArsR family transcriptional regulator</fullName>
    </submittedName>
</protein>